<keyword evidence="2" id="KW-1185">Reference proteome</keyword>
<reference evidence="1 2" key="1">
    <citation type="submission" date="2011-09" db="EMBL/GenBank/DDBJ databases">
        <authorList>
            <person name="Weinstock G."/>
            <person name="Sodergren E."/>
            <person name="Clifton S."/>
            <person name="Fulton L."/>
            <person name="Fulton B."/>
            <person name="Courtney L."/>
            <person name="Fronick C."/>
            <person name="Harrison M."/>
            <person name="Strong C."/>
            <person name="Farmer C."/>
            <person name="Delahaunty K."/>
            <person name="Markovic C."/>
            <person name="Hall O."/>
            <person name="Minx P."/>
            <person name="Tomlinson C."/>
            <person name="Mitreva M."/>
            <person name="Hou S."/>
            <person name="Chen J."/>
            <person name="Wollam A."/>
            <person name="Pepin K.H."/>
            <person name="Johnson M."/>
            <person name="Bhonagiri V."/>
            <person name="Zhang X."/>
            <person name="Suruliraj S."/>
            <person name="Warren W."/>
            <person name="Chinwalla A."/>
            <person name="Mardis E.R."/>
            <person name="Wilson R.K."/>
        </authorList>
    </citation>
    <scope>NUCLEOTIDE SEQUENCE [LARGE SCALE GENOMIC DNA]</scope>
    <source>
        <strain evidence="1 2">F0439</strain>
    </source>
</reference>
<evidence type="ECO:0000313" key="1">
    <source>
        <dbReference type="EMBL" id="EHM01126.1"/>
    </source>
</evidence>
<protein>
    <submittedName>
        <fullName evidence="1">Uncharacterized protein</fullName>
    </submittedName>
</protein>
<dbReference type="PATRIC" id="fig|797515.3.peg.226"/>
<evidence type="ECO:0000313" key="2">
    <source>
        <dbReference type="Proteomes" id="UP000004625"/>
    </source>
</evidence>
<gene>
    <name evidence="1" type="ORF">HMPREF9103_00245</name>
</gene>
<proteinExistence type="predicted"/>
<dbReference type="EMBL" id="AGEY01000012">
    <property type="protein sequence ID" value="EHM01126.1"/>
    <property type="molecule type" value="Genomic_DNA"/>
</dbReference>
<organism evidence="1 2">
    <name type="scientific">Lentilactobacillus parafarraginis F0439</name>
    <dbReference type="NCBI Taxonomy" id="797515"/>
    <lineage>
        <taxon>Bacteria</taxon>
        <taxon>Bacillati</taxon>
        <taxon>Bacillota</taxon>
        <taxon>Bacilli</taxon>
        <taxon>Lactobacillales</taxon>
        <taxon>Lactobacillaceae</taxon>
        <taxon>Lentilactobacillus</taxon>
    </lineage>
</organism>
<accession>G9ZKJ7</accession>
<name>G9ZKJ7_9LACO</name>
<comment type="caution">
    <text evidence="1">The sequence shown here is derived from an EMBL/GenBank/DDBJ whole genome shotgun (WGS) entry which is preliminary data.</text>
</comment>
<dbReference type="HOGENOM" id="CLU_3271947_0_0_9"/>
<dbReference type="Proteomes" id="UP000004625">
    <property type="component" value="Unassembled WGS sequence"/>
</dbReference>
<sequence>MATLHHPEMSRVGVLGLASSNTFSFGVGVLEEIIMFNTLNI</sequence>
<dbReference type="AlphaFoldDB" id="G9ZKJ7"/>